<evidence type="ECO:0000256" key="2">
    <source>
        <dbReference type="ARBA" id="ARBA00022692"/>
    </source>
</evidence>
<dbReference type="STRING" id="671987.R0IBG3"/>
<dbReference type="Pfam" id="PF03006">
    <property type="entry name" value="HlyIII"/>
    <property type="match status" value="1"/>
</dbReference>
<keyword evidence="8" id="KW-1185">Reference proteome</keyword>
<dbReference type="GO" id="GO:0006882">
    <property type="term" value="P:intracellular zinc ion homeostasis"/>
    <property type="evidence" value="ECO:0007669"/>
    <property type="project" value="TreeGrafter"/>
</dbReference>
<keyword evidence="2 6" id="KW-0812">Transmembrane</keyword>
<dbReference type="Proteomes" id="UP000016935">
    <property type="component" value="Unassembled WGS sequence"/>
</dbReference>
<feature type="transmembrane region" description="Helical" evidence="6">
    <location>
        <begin position="251"/>
        <end position="271"/>
    </location>
</feature>
<dbReference type="GO" id="GO:0046872">
    <property type="term" value="F:metal ion binding"/>
    <property type="evidence" value="ECO:0007669"/>
    <property type="project" value="UniProtKB-KW"/>
</dbReference>
<evidence type="ECO:0000256" key="5">
    <source>
        <dbReference type="PIRSR" id="PIRSR604254-1"/>
    </source>
</evidence>
<comment type="subcellular location">
    <subcellularLocation>
        <location evidence="1">Membrane</location>
        <topology evidence="1">Multi-pass membrane protein</topology>
    </subcellularLocation>
</comment>
<feature type="transmembrane region" description="Helical" evidence="6">
    <location>
        <begin position="83"/>
        <end position="102"/>
    </location>
</feature>
<dbReference type="EMBL" id="KB908844">
    <property type="protein sequence ID" value="EOA82591.1"/>
    <property type="molecule type" value="Genomic_DNA"/>
</dbReference>
<dbReference type="GeneID" id="19401240"/>
<feature type="transmembrane region" description="Helical" evidence="6">
    <location>
        <begin position="122"/>
        <end position="142"/>
    </location>
</feature>
<dbReference type="PANTHER" id="PTHR20855">
    <property type="entry name" value="ADIPOR/PROGESTIN RECEPTOR-RELATED"/>
    <property type="match status" value="1"/>
</dbReference>
<dbReference type="AlphaFoldDB" id="R0IBG3"/>
<dbReference type="OrthoDB" id="529367at2759"/>
<proteinExistence type="predicted"/>
<dbReference type="eggNOG" id="KOG0748">
    <property type="taxonomic scope" value="Eukaryota"/>
</dbReference>
<evidence type="ECO:0000256" key="3">
    <source>
        <dbReference type="ARBA" id="ARBA00022989"/>
    </source>
</evidence>
<feature type="transmembrane region" description="Helical" evidence="6">
    <location>
        <begin position="182"/>
        <end position="202"/>
    </location>
</feature>
<evidence type="ECO:0000256" key="4">
    <source>
        <dbReference type="ARBA" id="ARBA00023136"/>
    </source>
</evidence>
<dbReference type="HOGENOM" id="CLU_023075_2_0_1"/>
<gene>
    <name evidence="7" type="ORF">SETTUDRAFT_173345</name>
</gene>
<protein>
    <recommendedName>
        <fullName evidence="9">HlyIII-domain-containing protein</fullName>
    </recommendedName>
</protein>
<feature type="transmembrane region" description="Helical" evidence="6">
    <location>
        <begin position="214"/>
        <end position="231"/>
    </location>
</feature>
<evidence type="ECO:0008006" key="9">
    <source>
        <dbReference type="Google" id="ProtNLM"/>
    </source>
</evidence>
<feature type="binding site" evidence="5">
    <location>
        <position position="249"/>
    </location>
    <ligand>
        <name>Zn(2+)</name>
        <dbReference type="ChEBI" id="CHEBI:29105"/>
    </ligand>
</feature>
<name>R0IBG3_EXST2</name>
<reference evidence="7 8" key="2">
    <citation type="journal article" date="2013" name="PLoS Genet.">
        <title>Comparative genome structure, secondary metabolite, and effector coding capacity across Cochliobolus pathogens.</title>
        <authorList>
            <person name="Condon B.J."/>
            <person name="Leng Y."/>
            <person name="Wu D."/>
            <person name="Bushley K.E."/>
            <person name="Ohm R.A."/>
            <person name="Otillar R."/>
            <person name="Martin J."/>
            <person name="Schackwitz W."/>
            <person name="Grimwood J."/>
            <person name="MohdZainudin N."/>
            <person name="Xue C."/>
            <person name="Wang R."/>
            <person name="Manning V.A."/>
            <person name="Dhillon B."/>
            <person name="Tu Z.J."/>
            <person name="Steffenson B.J."/>
            <person name="Salamov A."/>
            <person name="Sun H."/>
            <person name="Lowry S."/>
            <person name="LaButti K."/>
            <person name="Han J."/>
            <person name="Copeland A."/>
            <person name="Lindquist E."/>
            <person name="Barry K."/>
            <person name="Schmutz J."/>
            <person name="Baker S.E."/>
            <person name="Ciuffetti L.M."/>
            <person name="Grigoriev I.V."/>
            <person name="Zhong S."/>
            <person name="Turgeon B.G."/>
        </authorList>
    </citation>
    <scope>NUCLEOTIDE SEQUENCE [LARGE SCALE GENOMIC DNA]</scope>
    <source>
        <strain evidence="8">28A</strain>
    </source>
</reference>
<accession>R0IBG3</accession>
<evidence type="ECO:0000256" key="6">
    <source>
        <dbReference type="SAM" id="Phobius"/>
    </source>
</evidence>
<reference evidence="7 8" key="1">
    <citation type="journal article" date="2012" name="PLoS Pathog.">
        <title>Diverse lifestyles and strategies of plant pathogenesis encoded in the genomes of eighteen Dothideomycetes fungi.</title>
        <authorList>
            <person name="Ohm R.A."/>
            <person name="Feau N."/>
            <person name="Henrissat B."/>
            <person name="Schoch C.L."/>
            <person name="Horwitz B.A."/>
            <person name="Barry K.W."/>
            <person name="Condon B.J."/>
            <person name="Copeland A.C."/>
            <person name="Dhillon B."/>
            <person name="Glaser F."/>
            <person name="Hesse C.N."/>
            <person name="Kosti I."/>
            <person name="LaButti K."/>
            <person name="Lindquist E.A."/>
            <person name="Lucas S."/>
            <person name="Salamov A.A."/>
            <person name="Bradshaw R.E."/>
            <person name="Ciuffetti L."/>
            <person name="Hamelin R.C."/>
            <person name="Kema G.H.J."/>
            <person name="Lawrence C."/>
            <person name="Scott J.A."/>
            <person name="Spatafora J.W."/>
            <person name="Turgeon B.G."/>
            <person name="de Wit P.J.G.M."/>
            <person name="Zhong S."/>
            <person name="Goodwin S.B."/>
            <person name="Grigoriev I.V."/>
        </authorList>
    </citation>
    <scope>NUCLEOTIDE SEQUENCE [LARGE SCALE GENOMIC DNA]</scope>
    <source>
        <strain evidence="8">28A</strain>
    </source>
</reference>
<evidence type="ECO:0000313" key="7">
    <source>
        <dbReference type="EMBL" id="EOA82591.1"/>
    </source>
</evidence>
<feature type="transmembrane region" description="Helical" evidence="6">
    <location>
        <begin position="149"/>
        <end position="170"/>
    </location>
</feature>
<evidence type="ECO:0000313" key="8">
    <source>
        <dbReference type="Proteomes" id="UP000016935"/>
    </source>
</evidence>
<dbReference type="RefSeq" id="XP_008029684.1">
    <property type="nucleotide sequence ID" value="XM_008031493.1"/>
</dbReference>
<sequence>MTSDLFRSDEVPPWYAHNTFILTAYRPVTKSTRLCVQSLAYLHNETVNIYSHLIPAILSLVVSHVFSRDFAERYPHASWKDEFMFRIFLTTCVICFGTSAAYHTLICHSRTFADLWVRLDYVAIVVQIVGSFIPGLYFAFYCEPNLQKLYWTMIVSLGALTATVVLNPSFQGPKWKRLRLSTFVATGFSAFAPIIHATSIFPYAQLDQQSGLRYYFLEGFSILVGVGFYAAHFPESWKPNRYDICGASHQIFHLAVVAGAVAHYYGILTAFEWNYQNQRCRW</sequence>
<keyword evidence="3 6" id="KW-1133">Transmembrane helix</keyword>
<feature type="binding site" evidence="5">
    <location>
        <position position="103"/>
    </location>
    <ligand>
        <name>Zn(2+)</name>
        <dbReference type="ChEBI" id="CHEBI:29105"/>
    </ligand>
</feature>
<evidence type="ECO:0000256" key="1">
    <source>
        <dbReference type="ARBA" id="ARBA00004141"/>
    </source>
</evidence>
<dbReference type="GO" id="GO:0038023">
    <property type="term" value="F:signaling receptor activity"/>
    <property type="evidence" value="ECO:0007669"/>
    <property type="project" value="TreeGrafter"/>
</dbReference>
<keyword evidence="4 6" id="KW-0472">Membrane</keyword>
<organism evidence="7 8">
    <name type="scientific">Exserohilum turcicum (strain 28A)</name>
    <name type="common">Northern leaf blight fungus</name>
    <name type="synonym">Setosphaeria turcica</name>
    <dbReference type="NCBI Taxonomy" id="671987"/>
    <lineage>
        <taxon>Eukaryota</taxon>
        <taxon>Fungi</taxon>
        <taxon>Dikarya</taxon>
        <taxon>Ascomycota</taxon>
        <taxon>Pezizomycotina</taxon>
        <taxon>Dothideomycetes</taxon>
        <taxon>Pleosporomycetidae</taxon>
        <taxon>Pleosporales</taxon>
        <taxon>Pleosporineae</taxon>
        <taxon>Pleosporaceae</taxon>
        <taxon>Exserohilum</taxon>
    </lineage>
</organism>
<dbReference type="InterPro" id="IPR004254">
    <property type="entry name" value="AdipoR/HlyIII-related"/>
</dbReference>
<keyword evidence="5" id="KW-0862">Zinc</keyword>
<dbReference type="GO" id="GO:0016020">
    <property type="term" value="C:membrane"/>
    <property type="evidence" value="ECO:0007669"/>
    <property type="project" value="UniProtKB-SubCell"/>
</dbReference>
<keyword evidence="5" id="KW-0479">Metal-binding</keyword>
<dbReference type="PANTHER" id="PTHR20855:SF130">
    <property type="entry name" value="HAEMOLYSIN-III FAMILY PROTEIN"/>
    <property type="match status" value="1"/>
</dbReference>
<feature type="binding site" evidence="5">
    <location>
        <position position="253"/>
    </location>
    <ligand>
        <name>Zn(2+)</name>
        <dbReference type="ChEBI" id="CHEBI:29105"/>
    </ligand>
</feature>